<dbReference type="EMBL" id="BAEK01000047">
    <property type="protein sequence ID" value="GAC05841.1"/>
    <property type="molecule type" value="Genomic_DNA"/>
</dbReference>
<gene>
    <name evidence="2" type="ORF">GAGA_3007</name>
</gene>
<dbReference type="InterPro" id="IPR029044">
    <property type="entry name" value="Nucleotide-diphossugar_trans"/>
</dbReference>
<evidence type="ECO:0000313" key="3">
    <source>
        <dbReference type="Proteomes" id="UP000008372"/>
    </source>
</evidence>
<sequence length="322" mass="35948">MRDKTMQVDSNNTSNPSKAAIARPKVSVIIPVYNDIVRVEACLTSLENQDYPRDRFEVIVVDNGSSDGTYDALQKVALSYAAQQSLIITQCMIPGSYAARNHGLTMATGEYVAFTDSDCIVCEQWLNVLVNAIQQEVGDVIIAGKMSFFPDQSKSTQQSAIDFENLFSMKQDENARNGKCITANLFCSMALLQEHNGFDQKLKSGGDVEFSTRIVKSGGKIVYCDNALVKHPSRNVQELIIKRKRIIGGTWDAQLASSSLSEKMHFCWRLLKMFLGRSKKVLFGTSLSTSRRIKLIFLLLKIMTVSFSELIKLMWGKEANRA</sequence>
<organism evidence="2 3">
    <name type="scientific">Paraglaciecola agarilytica NO2</name>
    <dbReference type="NCBI Taxonomy" id="1125747"/>
    <lineage>
        <taxon>Bacteria</taxon>
        <taxon>Pseudomonadati</taxon>
        <taxon>Pseudomonadota</taxon>
        <taxon>Gammaproteobacteria</taxon>
        <taxon>Alteromonadales</taxon>
        <taxon>Alteromonadaceae</taxon>
        <taxon>Paraglaciecola</taxon>
    </lineage>
</organism>
<comment type="caution">
    <text evidence="2">The sequence shown here is derived from an EMBL/GenBank/DDBJ whole genome shotgun (WGS) entry which is preliminary data.</text>
</comment>
<dbReference type="Pfam" id="PF00535">
    <property type="entry name" value="Glycos_transf_2"/>
    <property type="match status" value="1"/>
</dbReference>
<dbReference type="Proteomes" id="UP000008372">
    <property type="component" value="Unassembled WGS sequence"/>
</dbReference>
<proteinExistence type="predicted"/>
<dbReference type="InterPro" id="IPR050834">
    <property type="entry name" value="Glycosyltransf_2"/>
</dbReference>
<evidence type="ECO:0000259" key="1">
    <source>
        <dbReference type="Pfam" id="PF00535"/>
    </source>
</evidence>
<reference evidence="2 3" key="1">
    <citation type="journal article" date="2014" name="Environ. Microbiol.">
        <title>Comparative genomics of the marine bacterial genus Glaciecola reveals the high degree of genomic diversity and genomic characteristic for cold adaptation.</title>
        <authorList>
            <person name="Qin Q.L."/>
            <person name="Xie B.B."/>
            <person name="Yu Y."/>
            <person name="Shu Y.L."/>
            <person name="Rong J.C."/>
            <person name="Zhang Y.J."/>
            <person name="Zhao D.L."/>
            <person name="Chen X.L."/>
            <person name="Zhang X.Y."/>
            <person name="Chen B."/>
            <person name="Zhou B.C."/>
            <person name="Zhang Y.Z."/>
        </authorList>
    </citation>
    <scope>NUCLEOTIDE SEQUENCE [LARGE SCALE GENOMIC DNA]</scope>
    <source>
        <strain evidence="2 3">NO2</strain>
    </source>
</reference>
<dbReference type="SUPFAM" id="SSF53448">
    <property type="entry name" value="Nucleotide-diphospho-sugar transferases"/>
    <property type="match status" value="1"/>
</dbReference>
<keyword evidence="3" id="KW-1185">Reference proteome</keyword>
<accession>A0ABQ0I924</accession>
<dbReference type="PANTHER" id="PTHR43685">
    <property type="entry name" value="GLYCOSYLTRANSFERASE"/>
    <property type="match status" value="1"/>
</dbReference>
<dbReference type="InterPro" id="IPR001173">
    <property type="entry name" value="Glyco_trans_2-like"/>
</dbReference>
<dbReference type="Gene3D" id="3.90.550.10">
    <property type="entry name" value="Spore Coat Polysaccharide Biosynthesis Protein SpsA, Chain A"/>
    <property type="match status" value="1"/>
</dbReference>
<protein>
    <submittedName>
        <fullName evidence="2">Dolichyl-phosphate mannose synthase related protein</fullName>
    </submittedName>
</protein>
<dbReference type="PANTHER" id="PTHR43685:SF2">
    <property type="entry name" value="GLYCOSYLTRANSFERASE 2-LIKE DOMAIN-CONTAINING PROTEIN"/>
    <property type="match status" value="1"/>
</dbReference>
<evidence type="ECO:0000313" key="2">
    <source>
        <dbReference type="EMBL" id="GAC05841.1"/>
    </source>
</evidence>
<feature type="domain" description="Glycosyltransferase 2-like" evidence="1">
    <location>
        <begin position="27"/>
        <end position="187"/>
    </location>
</feature>
<name>A0ABQ0I924_9ALTE</name>